<proteinExistence type="predicted"/>
<dbReference type="Pfam" id="PF11739">
    <property type="entry name" value="YdbH-like"/>
    <property type="match status" value="1"/>
</dbReference>
<name>A0A518RCD6_9SPHN</name>
<dbReference type="InterPro" id="IPR021730">
    <property type="entry name" value="YdbH"/>
</dbReference>
<sequence>MWSRMTESAERVDEPERMRPPRRWGRLLLALFLLLLAVLSASWVQRRTIARDFIDAELTRLGVPARYEISQLSPWRQRLRNVVIGDARRPDLVADWVEIQTALAPWRADVLAVRAGRVRLRGRLVNGTLSLGTIDRLLPPPSGKPFALPALIVDVADAQIALDTPAGAVQLAIAGEGMLNDGFRGSLGLASRRVALAGCTIEEPRAQLVLRIRKGQPDIDGPASANSASCAQGRVLSPRLIAQARLNASLDQWKGKARFQGERFDQPGLRFSALRGNVSFHGGGAGTSGTLALESGAFDVHGNSGKSAALDGRYVQGSSGLEFRGQVATRSVALAPATLARFRQASNDLQSGPLQPIVNAVAQAATGAARSFDAQGGLHLTYSDGRGALKLSRVVLSAASGARLTFDGDARAAFGKRASPLQAEGTLALRGGGLPEAVMRVSQGQGEIRGSAFVKPYAVGGSQISLADIAFRLRGEDGEASTLAIFTGTLPQGRVEQLILPLSARWRAGSLLVNPSCTRASFRRLAIGSVILAPNSLSLCPIGSAMVQVDRNGLGGGIQIRQPRFTGALGESALSVAADHARFDIGQQRFSLAGAALRLVGTSETRLDVAQLSGTLANSRAGRFSGLSAQMSGVPLLLSGGEGDWALDRDTLKLTGALQVRDANEPVRFHPLATPDAEVRVVSDTVTATATLNMLEGGARIADVRIDHDLNEGRGSAVIGVRDLRFAQAGLQPHNITPLTFGLIADVDGTVSGEGKIAWSDADVTSSGTFTTRDMDLAAAFGPVRGLTTELQFADLLGMRTAPGQTGTVAEINPGVPVVDGKFRFQILDSQRVQIESARWPFAGGELVLEPTLLDFSESRERRMTFRVVGADAALFLKEMEFGNISATGTFDGTLPIIFDAQGGRIEGGILTARGGGSLAYIGEVTRHDLGFWGNMAFQALRSLDYRSLSIDMNGSLAGNMVTEIRFAGVSQGEGAKSNFLVRRLARLPFIFDIRISAPFQQLLDSVQSWYEPSRLIERNLPALLEAEGGAEGLQPQEKPVQQSESGDVRREEQK</sequence>
<reference evidence="2 3" key="1">
    <citation type="submission" date="2019-07" db="EMBL/GenBank/DDBJ databases">
        <title>Sphingomonas alkalisoli sp. nov., isolated from rhizosphere soil of Suaedae salsa.</title>
        <authorList>
            <person name="Zhang H."/>
            <person name="Xu L."/>
            <person name="Zhang J.-X."/>
            <person name="Sun J.-Q."/>
        </authorList>
    </citation>
    <scope>NUCLEOTIDE SEQUENCE [LARGE SCALE GENOMIC DNA]</scope>
    <source>
        <strain evidence="2 3">XS-10</strain>
    </source>
</reference>
<dbReference type="Proteomes" id="UP000318055">
    <property type="component" value="Chromosome"/>
</dbReference>
<organism evidence="2 3">
    <name type="scientific">Sphingomonas suaedae</name>
    <dbReference type="NCBI Taxonomy" id="2599297"/>
    <lineage>
        <taxon>Bacteria</taxon>
        <taxon>Pseudomonadati</taxon>
        <taxon>Pseudomonadota</taxon>
        <taxon>Alphaproteobacteria</taxon>
        <taxon>Sphingomonadales</taxon>
        <taxon>Sphingomonadaceae</taxon>
        <taxon>Sphingomonas</taxon>
    </lineage>
</organism>
<evidence type="ECO:0000313" key="2">
    <source>
        <dbReference type="EMBL" id="QDX25074.1"/>
    </source>
</evidence>
<dbReference type="AlphaFoldDB" id="A0A518RCD6"/>
<evidence type="ECO:0000313" key="3">
    <source>
        <dbReference type="Proteomes" id="UP000318055"/>
    </source>
</evidence>
<dbReference type="KEGG" id="ssua:FPZ54_02905"/>
<dbReference type="OrthoDB" id="7597031at2"/>
<accession>A0A518RCD6</accession>
<dbReference type="EMBL" id="CP042239">
    <property type="protein sequence ID" value="QDX25074.1"/>
    <property type="molecule type" value="Genomic_DNA"/>
</dbReference>
<gene>
    <name evidence="2" type="ORF">FPZ54_02905</name>
</gene>
<evidence type="ECO:0000256" key="1">
    <source>
        <dbReference type="SAM" id="MobiDB-lite"/>
    </source>
</evidence>
<keyword evidence="3" id="KW-1185">Reference proteome</keyword>
<protein>
    <submittedName>
        <fullName evidence="2">Uncharacterized protein</fullName>
    </submittedName>
</protein>
<feature type="region of interest" description="Disordered" evidence="1">
    <location>
        <begin position="1028"/>
        <end position="1055"/>
    </location>
</feature>